<evidence type="ECO:0000256" key="1">
    <source>
        <dbReference type="ARBA" id="ARBA00022801"/>
    </source>
</evidence>
<reference evidence="3 4" key="1">
    <citation type="submission" date="2019-12" db="EMBL/GenBank/DDBJ databases">
        <title>WGS of CPCC 203550 I12A-02606.</title>
        <authorList>
            <person name="Jiang Z."/>
        </authorList>
    </citation>
    <scope>NUCLEOTIDE SEQUENCE [LARGE SCALE GENOMIC DNA]</scope>
    <source>
        <strain evidence="3 4">I12A-02606</strain>
    </source>
</reference>
<keyword evidence="1 3" id="KW-0378">Hydrolase</keyword>
<proteinExistence type="predicted"/>
<dbReference type="InterPro" id="IPR029058">
    <property type="entry name" value="AB_hydrolase_fold"/>
</dbReference>
<dbReference type="GO" id="GO:0016787">
    <property type="term" value="F:hydrolase activity"/>
    <property type="evidence" value="ECO:0007669"/>
    <property type="project" value="UniProtKB-KW"/>
</dbReference>
<dbReference type="Proteomes" id="UP000471126">
    <property type="component" value="Unassembled WGS sequence"/>
</dbReference>
<dbReference type="EMBL" id="JAAGWE010000045">
    <property type="protein sequence ID" value="NEM08784.1"/>
    <property type="molecule type" value="Genomic_DNA"/>
</dbReference>
<dbReference type="InterPro" id="IPR000639">
    <property type="entry name" value="Epox_hydrolase-like"/>
</dbReference>
<evidence type="ECO:0000313" key="4">
    <source>
        <dbReference type="Proteomes" id="UP000471126"/>
    </source>
</evidence>
<feature type="domain" description="AB hydrolase-1" evidence="2">
    <location>
        <begin position="47"/>
        <end position="300"/>
    </location>
</feature>
<dbReference type="Pfam" id="PF00561">
    <property type="entry name" value="Abhydrolase_1"/>
    <property type="match status" value="1"/>
</dbReference>
<dbReference type="InterPro" id="IPR000073">
    <property type="entry name" value="AB_hydrolase_1"/>
</dbReference>
<accession>A0A6P0GNC7</accession>
<name>A0A6P0GNC7_9ACTN</name>
<dbReference type="Gene3D" id="3.40.50.1820">
    <property type="entry name" value="alpha/beta hydrolase"/>
    <property type="match status" value="1"/>
</dbReference>
<protein>
    <submittedName>
        <fullName evidence="3">Alpha/beta hydrolase</fullName>
    </submittedName>
</protein>
<organism evidence="3 4">
    <name type="scientific">Geodermatophilus normandii</name>
    <dbReference type="NCBI Taxonomy" id="1137989"/>
    <lineage>
        <taxon>Bacteria</taxon>
        <taxon>Bacillati</taxon>
        <taxon>Actinomycetota</taxon>
        <taxon>Actinomycetes</taxon>
        <taxon>Geodermatophilales</taxon>
        <taxon>Geodermatophilaceae</taxon>
        <taxon>Geodermatophilus</taxon>
    </lineage>
</organism>
<comment type="caution">
    <text evidence="3">The sequence shown here is derived from an EMBL/GenBank/DDBJ whole genome shotgun (WGS) entry which is preliminary data.</text>
</comment>
<dbReference type="SUPFAM" id="SSF53474">
    <property type="entry name" value="alpha/beta-Hydrolases"/>
    <property type="match status" value="1"/>
</dbReference>
<gene>
    <name evidence="3" type="ORF">GCU54_22760</name>
</gene>
<dbReference type="AlphaFoldDB" id="A0A6P0GNC7"/>
<sequence>MSAGTTGGARAGERPDATSVLLPGPWIHRDASANGVRLHLAEAGEGPLVLLLHGFPQFWWTWRAQLPVLAAAGFRAVAPDLRGYGASDKPPRGYDLPTAASDVAALVRALGERDAVVVGHDWGGLVAWTMAALHPRVVRRLVVVSMAHPRLLRAGLRDATQRRALRHVLRFQLPRLPEWRLTRTDDDPVAEWVRNWAGPDWTQTADFAEAVGRYRSAARIPQAAYGSMEYFRWAGRSQVRPDGLRYARRMAAPVTAPTLQLHGDADPLVLPRTARGSGRYVAGAYEWRELPGIGHFPPEEAAAEVGTAIADWSKDPLPPTPR</sequence>
<dbReference type="RefSeq" id="WP_163479122.1">
    <property type="nucleotide sequence ID" value="NZ_JAAGWE010000045.1"/>
</dbReference>
<evidence type="ECO:0000259" key="2">
    <source>
        <dbReference type="Pfam" id="PF00561"/>
    </source>
</evidence>
<dbReference type="PRINTS" id="PR00111">
    <property type="entry name" value="ABHYDROLASE"/>
</dbReference>
<dbReference type="PANTHER" id="PTHR43329">
    <property type="entry name" value="EPOXIDE HYDROLASE"/>
    <property type="match status" value="1"/>
</dbReference>
<dbReference type="PRINTS" id="PR00412">
    <property type="entry name" value="EPOXHYDRLASE"/>
</dbReference>
<evidence type="ECO:0000313" key="3">
    <source>
        <dbReference type="EMBL" id="NEM08784.1"/>
    </source>
</evidence>